<dbReference type="OrthoDB" id="749393at2759"/>
<reference evidence="2 3" key="1">
    <citation type="submission" date="2019-06" db="EMBL/GenBank/DDBJ databases">
        <title>A chromosomal-level reference genome of Carpinus fangiana (Coryloideae, Betulaceae).</title>
        <authorList>
            <person name="Yang X."/>
            <person name="Wang Z."/>
            <person name="Zhang L."/>
            <person name="Hao G."/>
            <person name="Liu J."/>
            <person name="Yang Y."/>
        </authorList>
    </citation>
    <scope>NUCLEOTIDE SEQUENCE [LARGE SCALE GENOMIC DNA]</scope>
    <source>
        <strain evidence="2">Cfa_2016G</strain>
        <tissue evidence="2">Leaf</tissue>
    </source>
</reference>
<dbReference type="Proteomes" id="UP000327013">
    <property type="component" value="Chromosome 1"/>
</dbReference>
<name>A0A5N6Q7G1_9ROSI</name>
<dbReference type="AlphaFoldDB" id="A0A5N6Q7G1"/>
<evidence type="ECO:0000313" key="2">
    <source>
        <dbReference type="EMBL" id="KAE7995177.1"/>
    </source>
</evidence>
<organism evidence="2 3">
    <name type="scientific">Carpinus fangiana</name>
    <dbReference type="NCBI Taxonomy" id="176857"/>
    <lineage>
        <taxon>Eukaryota</taxon>
        <taxon>Viridiplantae</taxon>
        <taxon>Streptophyta</taxon>
        <taxon>Embryophyta</taxon>
        <taxon>Tracheophyta</taxon>
        <taxon>Spermatophyta</taxon>
        <taxon>Magnoliopsida</taxon>
        <taxon>eudicotyledons</taxon>
        <taxon>Gunneridae</taxon>
        <taxon>Pentapetalae</taxon>
        <taxon>rosids</taxon>
        <taxon>fabids</taxon>
        <taxon>Fagales</taxon>
        <taxon>Betulaceae</taxon>
        <taxon>Carpinus</taxon>
    </lineage>
</organism>
<gene>
    <name evidence="2" type="ORF">FH972_000004</name>
</gene>
<evidence type="ECO:0000256" key="1">
    <source>
        <dbReference type="SAM" id="MobiDB-lite"/>
    </source>
</evidence>
<accession>A0A5N6Q7G1</accession>
<feature type="region of interest" description="Disordered" evidence="1">
    <location>
        <begin position="1"/>
        <end position="31"/>
    </location>
</feature>
<dbReference type="EMBL" id="CM017321">
    <property type="protein sequence ID" value="KAE7995177.1"/>
    <property type="molecule type" value="Genomic_DNA"/>
</dbReference>
<evidence type="ECO:0000313" key="3">
    <source>
        <dbReference type="Proteomes" id="UP000327013"/>
    </source>
</evidence>
<protein>
    <submittedName>
        <fullName evidence="2">Uncharacterized protein</fullName>
    </submittedName>
</protein>
<proteinExistence type="predicted"/>
<sequence>MELEKLYKKRAREGDHEDHQDSSKKMKINEKRQDLKGIIDLKENNDDNSCNFKTLDSSLALDVGVFDFPWLKDGMISKSEDWRLEEDAFSSSLIYDTTTATATGIEVPGQCLCQTPEALPEFPEDKFDDDLWRPVVQEDDGLEMEGVDCIWSSLLSQPLQ</sequence>
<keyword evidence="3" id="KW-1185">Reference proteome</keyword>